<gene>
    <name evidence="2" type="ORF">SDC9_201818</name>
</gene>
<accession>A0A645IUQ9</accession>
<reference evidence="2" key="1">
    <citation type="submission" date="2019-08" db="EMBL/GenBank/DDBJ databases">
        <authorList>
            <person name="Kucharzyk K."/>
            <person name="Murdoch R.W."/>
            <person name="Higgins S."/>
            <person name="Loffler F."/>
        </authorList>
    </citation>
    <scope>NUCLEOTIDE SEQUENCE</scope>
</reference>
<feature type="region of interest" description="Disordered" evidence="1">
    <location>
        <begin position="75"/>
        <end position="97"/>
    </location>
</feature>
<evidence type="ECO:0000256" key="1">
    <source>
        <dbReference type="SAM" id="MobiDB-lite"/>
    </source>
</evidence>
<proteinExistence type="predicted"/>
<protein>
    <submittedName>
        <fullName evidence="2">Uncharacterized protein</fullName>
    </submittedName>
</protein>
<sequence>MHEHAGRGQAVGDDAVEGLGQRGLLRRIERHATVPGHVPVRKKLQLAAQQRLVIGRQHARARGLLPVQQRIHRQPALPGRQGQARGIVAAPRPEAQL</sequence>
<dbReference type="AlphaFoldDB" id="A0A645IUQ9"/>
<comment type="caution">
    <text evidence="2">The sequence shown here is derived from an EMBL/GenBank/DDBJ whole genome shotgun (WGS) entry which is preliminary data.</text>
</comment>
<dbReference type="EMBL" id="VSSQ01122088">
    <property type="protein sequence ID" value="MPN54149.1"/>
    <property type="molecule type" value="Genomic_DNA"/>
</dbReference>
<evidence type="ECO:0000313" key="2">
    <source>
        <dbReference type="EMBL" id="MPN54149.1"/>
    </source>
</evidence>
<organism evidence="2">
    <name type="scientific">bioreactor metagenome</name>
    <dbReference type="NCBI Taxonomy" id="1076179"/>
    <lineage>
        <taxon>unclassified sequences</taxon>
        <taxon>metagenomes</taxon>
        <taxon>ecological metagenomes</taxon>
    </lineage>
</organism>
<name>A0A645IUQ9_9ZZZZ</name>